<evidence type="ECO:0000259" key="8">
    <source>
        <dbReference type="SMART" id="SM01370"/>
    </source>
</evidence>
<feature type="coiled-coil region" evidence="6">
    <location>
        <begin position="318"/>
        <end position="375"/>
    </location>
</feature>
<dbReference type="STRING" id="299467.A0A443S0P5"/>
<evidence type="ECO:0000313" key="10">
    <source>
        <dbReference type="Proteomes" id="UP000288716"/>
    </source>
</evidence>
<evidence type="ECO:0000256" key="7">
    <source>
        <dbReference type="SAM" id="MobiDB-lite"/>
    </source>
</evidence>
<dbReference type="GO" id="GO:0016251">
    <property type="term" value="F:RNA polymerase II general transcription initiation factor activity"/>
    <property type="evidence" value="ECO:0007669"/>
    <property type="project" value="TreeGrafter"/>
</dbReference>
<evidence type="ECO:0000256" key="2">
    <source>
        <dbReference type="ARBA" id="ARBA00009368"/>
    </source>
</evidence>
<dbReference type="VEuPathDB" id="VectorBase:LDEU010928"/>
<keyword evidence="9" id="KW-0396">Initiation factor</keyword>
<gene>
    <name evidence="9" type="ORF">B4U80_05217</name>
</gene>
<dbReference type="Pfam" id="PF04658">
    <property type="entry name" value="TAFII55_N"/>
    <property type="match status" value="1"/>
</dbReference>
<dbReference type="SMART" id="SM01370">
    <property type="entry name" value="TAFII55_N"/>
    <property type="match status" value="1"/>
</dbReference>
<dbReference type="OrthoDB" id="153872at2759"/>
<sequence length="385" mass="43663">MPVDEKTTEGTDGPFELENQFIMRLPPVAAASLRTVVGSGVMSLKDRLSIQLETDMRHGIVRFDGWTLPFKIVDLPTIIESLKTLDGKTFYKTADICQMMICKEEVEEEKNEFEIDGRKRDDKKDKKFAWPHGVTPPLKNVRKKRFRKTLKKKLIDAPEIEKEVKRLFRMDNEAIHVRFEVVNADEDKIDSKISNQASPGTSGLANNNSQSMDIVEHDLFGEVLSSSDEEDTRVHFSDEGSRLSPATIRDSSSQKDSVMSESRYVTEFTPGLLETDDTLRNNNANMNYDISAESSNAAAAAVAALEEATASSSISDRNNSMLNKLHELGEEIEKLQSRREAQELEIATIENLALKQRFQSVINNLKEQETEKRRQYEEILLMLNQ</sequence>
<organism evidence="9 10">
    <name type="scientific">Leptotrombidium deliense</name>
    <dbReference type="NCBI Taxonomy" id="299467"/>
    <lineage>
        <taxon>Eukaryota</taxon>
        <taxon>Metazoa</taxon>
        <taxon>Ecdysozoa</taxon>
        <taxon>Arthropoda</taxon>
        <taxon>Chelicerata</taxon>
        <taxon>Arachnida</taxon>
        <taxon>Acari</taxon>
        <taxon>Acariformes</taxon>
        <taxon>Trombidiformes</taxon>
        <taxon>Prostigmata</taxon>
        <taxon>Anystina</taxon>
        <taxon>Parasitengona</taxon>
        <taxon>Trombiculoidea</taxon>
        <taxon>Trombiculidae</taxon>
        <taxon>Leptotrombidium</taxon>
    </lineage>
</organism>
<evidence type="ECO:0000256" key="6">
    <source>
        <dbReference type="SAM" id="Coils"/>
    </source>
</evidence>
<evidence type="ECO:0000313" key="9">
    <source>
        <dbReference type="EMBL" id="RWS21112.1"/>
    </source>
</evidence>
<comment type="subcellular location">
    <subcellularLocation>
        <location evidence="1">Nucleus</location>
    </subcellularLocation>
</comment>
<evidence type="ECO:0000256" key="3">
    <source>
        <dbReference type="ARBA" id="ARBA00023015"/>
    </source>
</evidence>
<name>A0A443S0P5_9ACAR</name>
<evidence type="ECO:0000256" key="1">
    <source>
        <dbReference type="ARBA" id="ARBA00004123"/>
    </source>
</evidence>
<dbReference type="Proteomes" id="UP000288716">
    <property type="component" value="Unassembled WGS sequence"/>
</dbReference>
<evidence type="ECO:0000256" key="4">
    <source>
        <dbReference type="ARBA" id="ARBA00023163"/>
    </source>
</evidence>
<reference evidence="9 10" key="1">
    <citation type="journal article" date="2018" name="Gigascience">
        <title>Genomes of trombidid mites reveal novel predicted allergens and laterally-transferred genes associated with secondary metabolism.</title>
        <authorList>
            <person name="Dong X."/>
            <person name="Chaisiri K."/>
            <person name="Xia D."/>
            <person name="Armstrong S.D."/>
            <person name="Fang Y."/>
            <person name="Donnelly M.J."/>
            <person name="Kadowaki T."/>
            <person name="McGarry J.W."/>
            <person name="Darby A.C."/>
            <person name="Makepeace B.L."/>
        </authorList>
    </citation>
    <scope>NUCLEOTIDE SEQUENCE [LARGE SCALE GENOMIC DNA]</scope>
    <source>
        <strain evidence="9">UoL-UT</strain>
    </source>
</reference>
<dbReference type="PANTHER" id="PTHR12228:SF0">
    <property type="entry name" value="TATA-BOX BINDING PROTEIN ASSOCIATED FACTOR 7"/>
    <property type="match status" value="1"/>
</dbReference>
<proteinExistence type="inferred from homology"/>
<dbReference type="GO" id="GO:0051123">
    <property type="term" value="P:RNA polymerase II preinitiation complex assembly"/>
    <property type="evidence" value="ECO:0007669"/>
    <property type="project" value="TreeGrafter"/>
</dbReference>
<keyword evidence="5" id="KW-0539">Nucleus</keyword>
<comment type="caution">
    <text evidence="9">The sequence shown here is derived from an EMBL/GenBank/DDBJ whole genome shotgun (WGS) entry which is preliminary data.</text>
</comment>
<protein>
    <submittedName>
        <fullName evidence="9">Transcription initiation factor TFIID subunit 7-like isoform X2</fullName>
    </submittedName>
</protein>
<keyword evidence="4" id="KW-0804">Transcription</keyword>
<dbReference type="AlphaFoldDB" id="A0A443S0P5"/>
<dbReference type="InterPro" id="IPR037817">
    <property type="entry name" value="TAF7"/>
</dbReference>
<keyword evidence="3" id="KW-0805">Transcription regulation</keyword>
<accession>A0A443S0P5</accession>
<feature type="compositionally biased region" description="Basic and acidic residues" evidence="7">
    <location>
        <begin position="232"/>
        <end position="241"/>
    </location>
</feature>
<dbReference type="InterPro" id="IPR006751">
    <property type="entry name" value="TAFII55_prot_cons_reg"/>
</dbReference>
<evidence type="ECO:0000256" key="5">
    <source>
        <dbReference type="ARBA" id="ARBA00023242"/>
    </source>
</evidence>
<keyword evidence="6" id="KW-0175">Coiled coil</keyword>
<dbReference type="GO" id="GO:0003743">
    <property type="term" value="F:translation initiation factor activity"/>
    <property type="evidence" value="ECO:0007669"/>
    <property type="project" value="UniProtKB-KW"/>
</dbReference>
<dbReference type="EMBL" id="NCKV01013662">
    <property type="protein sequence ID" value="RWS21112.1"/>
    <property type="molecule type" value="Genomic_DNA"/>
</dbReference>
<dbReference type="CDD" id="cd08047">
    <property type="entry name" value="TAF7"/>
    <property type="match status" value="1"/>
</dbReference>
<feature type="region of interest" description="Disordered" evidence="7">
    <location>
        <begin position="226"/>
        <end position="261"/>
    </location>
</feature>
<dbReference type="PANTHER" id="PTHR12228">
    <property type="entry name" value="TRANSCRIPTION INITIATION FACTOR TFIID 55 KD SUBUNIT-RELATED"/>
    <property type="match status" value="1"/>
</dbReference>
<comment type="similarity">
    <text evidence="2">Belongs to the TAF7 family.</text>
</comment>
<feature type="compositionally biased region" description="Polar residues" evidence="7">
    <location>
        <begin position="249"/>
        <end position="260"/>
    </location>
</feature>
<keyword evidence="9" id="KW-0648">Protein biosynthesis</keyword>
<dbReference type="GO" id="GO:0005669">
    <property type="term" value="C:transcription factor TFIID complex"/>
    <property type="evidence" value="ECO:0007669"/>
    <property type="project" value="InterPro"/>
</dbReference>
<feature type="domain" description="TAFII55 protein conserved region" evidence="8">
    <location>
        <begin position="17"/>
        <end position="176"/>
    </location>
</feature>
<keyword evidence="10" id="KW-1185">Reference proteome</keyword>